<dbReference type="AlphaFoldDB" id="A0A1Y3B7L4"/>
<evidence type="ECO:0000256" key="2">
    <source>
        <dbReference type="ARBA" id="ARBA00006416"/>
    </source>
</evidence>
<keyword evidence="7 9" id="KW-0496">Mitochondrion</keyword>
<evidence type="ECO:0000313" key="11">
    <source>
        <dbReference type="Proteomes" id="UP000194236"/>
    </source>
</evidence>
<evidence type="ECO:0000256" key="1">
    <source>
        <dbReference type="ARBA" id="ARBA00004448"/>
    </source>
</evidence>
<comment type="similarity">
    <text evidence="2 9">Belongs to the mitochondrial pyruvate carrier (MPC) (TC 2.A.105) family.</text>
</comment>
<keyword evidence="5 9" id="KW-0999">Mitochondrion inner membrane</keyword>
<evidence type="ECO:0000313" key="10">
    <source>
        <dbReference type="EMBL" id="OTF76167.1"/>
    </source>
</evidence>
<dbReference type="OrthoDB" id="869189at2759"/>
<evidence type="ECO:0000256" key="9">
    <source>
        <dbReference type="RuleBase" id="RU363100"/>
    </source>
</evidence>
<sequence>SLAATGLIWSRYSLVIIPKNWGLFSVNFFVAITNITQLGRIYLHDDDKADPKIQQSNIDDDDDE</sequence>
<accession>A0A1Y3B7L4</accession>
<dbReference type="EMBL" id="MUJZ01038793">
    <property type="protein sequence ID" value="OTF76167.1"/>
    <property type="molecule type" value="Genomic_DNA"/>
</dbReference>
<evidence type="ECO:0000256" key="7">
    <source>
        <dbReference type="ARBA" id="ARBA00023128"/>
    </source>
</evidence>
<proteinExistence type="inferred from homology"/>
<evidence type="ECO:0000256" key="4">
    <source>
        <dbReference type="ARBA" id="ARBA00022692"/>
    </source>
</evidence>
<evidence type="ECO:0000256" key="6">
    <source>
        <dbReference type="ARBA" id="ARBA00022989"/>
    </source>
</evidence>
<dbReference type="GO" id="GO:0005743">
    <property type="term" value="C:mitochondrial inner membrane"/>
    <property type="evidence" value="ECO:0007669"/>
    <property type="project" value="UniProtKB-SubCell"/>
</dbReference>
<evidence type="ECO:0000256" key="8">
    <source>
        <dbReference type="ARBA" id="ARBA00023136"/>
    </source>
</evidence>
<comment type="subcellular location">
    <subcellularLocation>
        <location evidence="1 9">Mitochondrion inner membrane</location>
        <topology evidence="1 9">Multi-pass membrane protein</topology>
    </subcellularLocation>
</comment>
<keyword evidence="6" id="KW-1133">Transmembrane helix</keyword>
<keyword evidence="8" id="KW-0472">Membrane</keyword>
<organism evidence="10 11">
    <name type="scientific">Euroglyphus maynei</name>
    <name type="common">Mayne's house dust mite</name>
    <dbReference type="NCBI Taxonomy" id="6958"/>
    <lineage>
        <taxon>Eukaryota</taxon>
        <taxon>Metazoa</taxon>
        <taxon>Ecdysozoa</taxon>
        <taxon>Arthropoda</taxon>
        <taxon>Chelicerata</taxon>
        <taxon>Arachnida</taxon>
        <taxon>Acari</taxon>
        <taxon>Acariformes</taxon>
        <taxon>Sarcoptiformes</taxon>
        <taxon>Astigmata</taxon>
        <taxon>Psoroptidia</taxon>
        <taxon>Analgoidea</taxon>
        <taxon>Pyroglyphidae</taxon>
        <taxon>Pyroglyphinae</taxon>
        <taxon>Euroglyphus</taxon>
    </lineage>
</organism>
<keyword evidence="4" id="KW-0812">Transmembrane</keyword>
<gene>
    <name evidence="10" type="ORF">BLA29_013946</name>
</gene>
<evidence type="ECO:0000256" key="5">
    <source>
        <dbReference type="ARBA" id="ARBA00022792"/>
    </source>
</evidence>
<protein>
    <recommendedName>
        <fullName evidence="9">Mitochondrial pyruvate carrier</fullName>
    </recommendedName>
</protein>
<dbReference type="InterPro" id="IPR005336">
    <property type="entry name" value="MPC"/>
</dbReference>
<keyword evidence="11" id="KW-1185">Reference proteome</keyword>
<comment type="function">
    <text evidence="9">Mediates the uptake of pyruvate into mitochondria.</text>
</comment>
<dbReference type="Proteomes" id="UP000194236">
    <property type="component" value="Unassembled WGS sequence"/>
</dbReference>
<keyword evidence="3 9" id="KW-0813">Transport</keyword>
<dbReference type="GO" id="GO:0006850">
    <property type="term" value="P:pyruvate import into mitochondria"/>
    <property type="evidence" value="ECO:0007669"/>
    <property type="project" value="InterPro"/>
</dbReference>
<name>A0A1Y3B7L4_EURMA</name>
<feature type="non-terminal residue" evidence="10">
    <location>
        <position position="1"/>
    </location>
</feature>
<evidence type="ECO:0000256" key="3">
    <source>
        <dbReference type="ARBA" id="ARBA00022448"/>
    </source>
</evidence>
<dbReference type="Pfam" id="PF03650">
    <property type="entry name" value="MPC"/>
    <property type="match status" value="1"/>
</dbReference>
<comment type="caution">
    <text evidence="10">The sequence shown here is derived from an EMBL/GenBank/DDBJ whole genome shotgun (WGS) entry which is preliminary data.</text>
</comment>
<reference evidence="10 11" key="1">
    <citation type="submission" date="2017-03" db="EMBL/GenBank/DDBJ databases">
        <title>Genome Survey of Euroglyphus maynei.</title>
        <authorList>
            <person name="Arlian L.G."/>
            <person name="Morgan M.S."/>
            <person name="Rider S.D."/>
        </authorList>
    </citation>
    <scope>NUCLEOTIDE SEQUENCE [LARGE SCALE GENOMIC DNA]</scope>
    <source>
        <strain evidence="10">Arlian Lab</strain>
        <tissue evidence="10">Whole body</tissue>
    </source>
</reference>